<dbReference type="Gramene" id="GBG75936">
    <property type="protein sequence ID" value="GBG75936"/>
    <property type="gene ID" value="CBR_g21178"/>
</dbReference>
<keyword evidence="4" id="KW-1185">Reference proteome</keyword>
<reference evidence="2 4" key="1">
    <citation type="journal article" date="2018" name="Cell">
        <title>The Chara Genome: Secondary Complexity and Implications for Plant Terrestrialization.</title>
        <authorList>
            <person name="Nishiyama T."/>
            <person name="Sakayama H."/>
            <person name="Vries J.D."/>
            <person name="Buschmann H."/>
            <person name="Saint-Marcoux D."/>
            <person name="Ullrich K.K."/>
            <person name="Haas F.B."/>
            <person name="Vanderstraeten L."/>
            <person name="Becker D."/>
            <person name="Lang D."/>
            <person name="Vosolsobe S."/>
            <person name="Rombauts S."/>
            <person name="Wilhelmsson P.K.I."/>
            <person name="Janitza P."/>
            <person name="Kern R."/>
            <person name="Heyl A."/>
            <person name="Rumpler F."/>
            <person name="Villalobos L.I.A.C."/>
            <person name="Clay J.M."/>
            <person name="Skokan R."/>
            <person name="Toyoda A."/>
            <person name="Suzuki Y."/>
            <person name="Kagoshima H."/>
            <person name="Schijlen E."/>
            <person name="Tajeshwar N."/>
            <person name="Catarino B."/>
            <person name="Hetherington A.J."/>
            <person name="Saltykova A."/>
            <person name="Bonnot C."/>
            <person name="Breuninger H."/>
            <person name="Symeonidi A."/>
            <person name="Radhakrishnan G.V."/>
            <person name="Van Nieuwerburgh F."/>
            <person name="Deforce D."/>
            <person name="Chang C."/>
            <person name="Karol K.G."/>
            <person name="Hedrich R."/>
            <person name="Ulvskov P."/>
            <person name="Glockner G."/>
            <person name="Delwiche C.F."/>
            <person name="Petrasek J."/>
            <person name="Van de Peer Y."/>
            <person name="Friml J."/>
            <person name="Beilby M."/>
            <person name="Dolan L."/>
            <person name="Kohara Y."/>
            <person name="Sugano S."/>
            <person name="Fujiyama A."/>
            <person name="Delaux P.-M."/>
            <person name="Quint M."/>
            <person name="TheiBen G."/>
            <person name="Hagemann M."/>
            <person name="Harholt J."/>
            <person name="Dunand C."/>
            <person name="Zachgo S."/>
            <person name="Langdale J."/>
            <person name="Maumus F."/>
            <person name="Straeten D.V.D."/>
            <person name="Gould S.B."/>
            <person name="Rensing S.A."/>
        </authorList>
    </citation>
    <scope>NUCLEOTIDE SEQUENCE [LARGE SCALE GENOMIC DNA]</scope>
    <source>
        <strain evidence="2 4">S276</strain>
    </source>
</reference>
<evidence type="ECO:0000256" key="1">
    <source>
        <dbReference type="SAM" id="MobiDB-lite"/>
    </source>
</evidence>
<dbReference type="EMBL" id="BFEA01000234">
    <property type="protein sequence ID" value="GBG75938.1"/>
    <property type="molecule type" value="Genomic_DNA"/>
</dbReference>
<feature type="region of interest" description="Disordered" evidence="1">
    <location>
        <begin position="1"/>
        <end position="126"/>
    </location>
</feature>
<comment type="caution">
    <text evidence="2">The sequence shown here is derived from an EMBL/GenBank/DDBJ whole genome shotgun (WGS) entry which is preliminary data.</text>
</comment>
<feature type="compositionally biased region" description="Acidic residues" evidence="1">
    <location>
        <begin position="21"/>
        <end position="32"/>
    </location>
</feature>
<sequence length="244" mass="26313">MEWEKVAASGGVGGGSVGGSEMEDEELEDEGGDAVVLGGLNSKGRGKRSAQSSSTAAAPKKQARKKAVDEARITLDASQGTLGEADVKCKSSARICKTSQPKKPVRPSRRQKSDDSSDDVEGVAPHLLSLPHDDKQETKKPCAVNMTQCFFLECDEYSKNRRDPPRVVLDIMQILRIPVATVGDIAFNQRSLNPTIVVGIDEAIEATTRPRSEDDLAPWDPPELVLAPIRPSQDENTQGIRVLP</sequence>
<feature type="compositionally biased region" description="Polar residues" evidence="1">
    <location>
        <begin position="234"/>
        <end position="244"/>
    </location>
</feature>
<gene>
    <name evidence="2" type="ORF">CBR_g21178</name>
    <name evidence="3" type="ORF">CBR_g21180</name>
</gene>
<dbReference type="EMBL" id="BFEA01000234">
    <property type="protein sequence ID" value="GBG75936.1"/>
    <property type="molecule type" value="Genomic_DNA"/>
</dbReference>
<dbReference type="AlphaFoldDB" id="A0A388L0T3"/>
<evidence type="ECO:0000313" key="2">
    <source>
        <dbReference type="EMBL" id="GBG75936.1"/>
    </source>
</evidence>
<name>A0A388L0T3_CHABU</name>
<proteinExistence type="predicted"/>
<feature type="region of interest" description="Disordered" evidence="1">
    <location>
        <begin position="208"/>
        <end position="244"/>
    </location>
</feature>
<protein>
    <submittedName>
        <fullName evidence="2">Uncharacterized protein</fullName>
    </submittedName>
</protein>
<dbReference type="Proteomes" id="UP000265515">
    <property type="component" value="Unassembled WGS sequence"/>
</dbReference>
<accession>A0A388L0T3</accession>
<evidence type="ECO:0000313" key="4">
    <source>
        <dbReference type="Proteomes" id="UP000265515"/>
    </source>
</evidence>
<dbReference type="Gramene" id="GBG75938">
    <property type="protein sequence ID" value="GBG75938"/>
    <property type="gene ID" value="CBR_g21180"/>
</dbReference>
<evidence type="ECO:0000313" key="3">
    <source>
        <dbReference type="EMBL" id="GBG75938.1"/>
    </source>
</evidence>
<organism evidence="2 4">
    <name type="scientific">Chara braunii</name>
    <name type="common">Braun's stonewort</name>
    <dbReference type="NCBI Taxonomy" id="69332"/>
    <lineage>
        <taxon>Eukaryota</taxon>
        <taxon>Viridiplantae</taxon>
        <taxon>Streptophyta</taxon>
        <taxon>Charophyceae</taxon>
        <taxon>Charales</taxon>
        <taxon>Characeae</taxon>
        <taxon>Chara</taxon>
    </lineage>
</organism>